<dbReference type="InParanoid" id="A0A1X7VUR7"/>
<feature type="region of interest" description="Disordered" evidence="1">
    <location>
        <begin position="20"/>
        <end position="76"/>
    </location>
</feature>
<sequence>MQEFTKWRSFRKLQHSLDDETMSYEAIQATPKRPNRSTKRPRSEESSGSVHPSMNSDGSQRKTTTSRSRKQQNKKEKFMVVKHVTNFCILPQLKNAYQEQECSTFAMLVAKPETLSRLLQFHENTFVILYQDNVTGRQVYVISAEMV</sequence>
<accession>A0A1X7VUR7</accession>
<evidence type="ECO:0000256" key="1">
    <source>
        <dbReference type="SAM" id="MobiDB-lite"/>
    </source>
</evidence>
<name>A0A1X7VUR7_AMPQE</name>
<feature type="compositionally biased region" description="Polar residues" evidence="1">
    <location>
        <begin position="46"/>
        <end position="66"/>
    </location>
</feature>
<reference evidence="2" key="1">
    <citation type="submission" date="2017-05" db="UniProtKB">
        <authorList>
            <consortium name="EnsemblMetazoa"/>
        </authorList>
    </citation>
    <scope>IDENTIFICATION</scope>
</reference>
<dbReference type="EnsemblMetazoa" id="Aqu2.1.43143_001">
    <property type="protein sequence ID" value="Aqu2.1.43143_001"/>
    <property type="gene ID" value="Aqu2.1.43143"/>
</dbReference>
<dbReference type="AlphaFoldDB" id="A0A1X7VUR7"/>
<protein>
    <submittedName>
        <fullName evidence="2">Uncharacterized protein</fullName>
    </submittedName>
</protein>
<proteinExistence type="predicted"/>
<evidence type="ECO:0000313" key="2">
    <source>
        <dbReference type="EnsemblMetazoa" id="Aqu2.1.43143_001"/>
    </source>
</evidence>
<organism evidence="2">
    <name type="scientific">Amphimedon queenslandica</name>
    <name type="common">Sponge</name>
    <dbReference type="NCBI Taxonomy" id="400682"/>
    <lineage>
        <taxon>Eukaryota</taxon>
        <taxon>Metazoa</taxon>
        <taxon>Porifera</taxon>
        <taxon>Demospongiae</taxon>
        <taxon>Heteroscleromorpha</taxon>
        <taxon>Haplosclerida</taxon>
        <taxon>Niphatidae</taxon>
        <taxon>Amphimedon</taxon>
    </lineage>
</organism>